<dbReference type="Proteomes" id="UP000324705">
    <property type="component" value="Chromosome 1B"/>
</dbReference>
<keyword evidence="1" id="KW-1133">Transmembrane helix</keyword>
<dbReference type="Pfam" id="PF07714">
    <property type="entry name" value="PK_Tyr_Ser-Thr"/>
    <property type="match status" value="1"/>
</dbReference>
<evidence type="ECO:0000256" key="1">
    <source>
        <dbReference type="SAM" id="Phobius"/>
    </source>
</evidence>
<dbReference type="InterPro" id="IPR011009">
    <property type="entry name" value="Kinase-like_dom_sf"/>
</dbReference>
<keyword evidence="1" id="KW-0472">Membrane</keyword>
<evidence type="ECO:0000259" key="2">
    <source>
        <dbReference type="Pfam" id="PF07714"/>
    </source>
</evidence>
<sequence>MCGYKAPEYASRGVYSLKTDVFSFGILVLVIISGRKNTILDKRGDTVGDLVRDAWHMWKDQRLHELVDPLLGDGYEVAEIIKCAQVALLCAQEDPADRPAMTDVAAMLNSENISSPMEPKQPAALIHGCAGTHTTSTYVGQSSRTIDITITSSSPISTRVRIILDPEV</sequence>
<dbReference type="Gene3D" id="1.10.510.10">
    <property type="entry name" value="Transferase(Phosphotransferase) domain 1"/>
    <property type="match status" value="1"/>
</dbReference>
<evidence type="ECO:0000313" key="4">
    <source>
        <dbReference type="Proteomes" id="UP000324705"/>
    </source>
</evidence>
<reference evidence="3 4" key="1">
    <citation type="submission" date="2017-09" db="EMBL/GenBank/DDBJ databases">
        <authorList>
            <consortium name="International Durum Wheat Genome Sequencing Consortium (IDWGSC)"/>
            <person name="Milanesi L."/>
        </authorList>
    </citation>
    <scope>NUCLEOTIDE SEQUENCE [LARGE SCALE GENOMIC DNA]</scope>
    <source>
        <strain evidence="4">cv. Svevo</strain>
    </source>
</reference>
<keyword evidence="1" id="KW-0812">Transmembrane</keyword>
<feature type="domain" description="Serine-threonine/tyrosine-protein kinase catalytic" evidence="2">
    <location>
        <begin position="4"/>
        <end position="107"/>
    </location>
</feature>
<dbReference type="InterPro" id="IPR001245">
    <property type="entry name" value="Ser-Thr/Tyr_kinase_cat_dom"/>
</dbReference>
<accession>A0A9R0QQS7</accession>
<name>A0A9R0QQS7_TRITD</name>
<organism evidence="3 4">
    <name type="scientific">Triticum turgidum subsp. durum</name>
    <name type="common">Durum wheat</name>
    <name type="synonym">Triticum durum</name>
    <dbReference type="NCBI Taxonomy" id="4567"/>
    <lineage>
        <taxon>Eukaryota</taxon>
        <taxon>Viridiplantae</taxon>
        <taxon>Streptophyta</taxon>
        <taxon>Embryophyta</taxon>
        <taxon>Tracheophyta</taxon>
        <taxon>Spermatophyta</taxon>
        <taxon>Magnoliopsida</taxon>
        <taxon>Liliopsida</taxon>
        <taxon>Poales</taxon>
        <taxon>Poaceae</taxon>
        <taxon>BOP clade</taxon>
        <taxon>Pooideae</taxon>
        <taxon>Triticodae</taxon>
        <taxon>Triticeae</taxon>
        <taxon>Triticinae</taxon>
        <taxon>Triticum</taxon>
    </lineage>
</organism>
<feature type="transmembrane region" description="Helical" evidence="1">
    <location>
        <begin position="15"/>
        <end position="34"/>
    </location>
</feature>
<dbReference type="PANTHER" id="PTHR27006">
    <property type="entry name" value="PROMASTIGOTE SURFACE ANTIGEN PROTEIN PSA"/>
    <property type="match status" value="1"/>
</dbReference>
<keyword evidence="4" id="KW-1185">Reference proteome</keyword>
<dbReference type="GO" id="GO:0004672">
    <property type="term" value="F:protein kinase activity"/>
    <property type="evidence" value="ECO:0007669"/>
    <property type="project" value="InterPro"/>
</dbReference>
<dbReference type="PANTHER" id="PTHR27006:SF627">
    <property type="entry name" value="PROTEIN KINASE DOMAIN-CONTAINING PROTEIN"/>
    <property type="match status" value="1"/>
</dbReference>
<dbReference type="SUPFAM" id="SSF56112">
    <property type="entry name" value="Protein kinase-like (PK-like)"/>
    <property type="match status" value="1"/>
</dbReference>
<proteinExistence type="predicted"/>
<evidence type="ECO:0000313" key="3">
    <source>
        <dbReference type="EMBL" id="VAH14406.1"/>
    </source>
</evidence>
<dbReference type="AlphaFoldDB" id="A0A9R0QQS7"/>
<dbReference type="Gramene" id="TRITD1Bv1G045640.1">
    <property type="protein sequence ID" value="TRITD1Bv1G045640.1"/>
    <property type="gene ID" value="TRITD1Bv1G045640"/>
</dbReference>
<protein>
    <recommendedName>
        <fullName evidence="2">Serine-threonine/tyrosine-protein kinase catalytic domain-containing protein</fullName>
    </recommendedName>
</protein>
<gene>
    <name evidence="3" type="ORF">TRITD_1Bv1G045640</name>
</gene>
<dbReference type="EMBL" id="LT934112">
    <property type="protein sequence ID" value="VAH14406.1"/>
    <property type="molecule type" value="Genomic_DNA"/>
</dbReference>